<protein>
    <submittedName>
        <fullName evidence="3">Uncharacterized protein</fullName>
    </submittedName>
</protein>
<evidence type="ECO:0000256" key="1">
    <source>
        <dbReference type="SAM" id="MobiDB-lite"/>
    </source>
</evidence>
<keyword evidence="2" id="KW-1133">Transmembrane helix</keyword>
<dbReference type="EMBL" id="JAGTJQ010000014">
    <property type="protein sequence ID" value="KAH7012461.1"/>
    <property type="molecule type" value="Genomic_DNA"/>
</dbReference>
<feature type="transmembrane region" description="Helical" evidence="2">
    <location>
        <begin position="195"/>
        <end position="216"/>
    </location>
</feature>
<sequence>MESEATSRPQSAAGPTETTALLAPQADAAASPQGGEHVAAHAADPDDTTDSRPRLSTDRLLHIVRGLTWVSLLLAVILIGLAIVILVLVSNAPEPFMARWQLMKNLDTVTIYTVVLCIIDIWALRRRVGGAWESWAVLFTLLADGFTALFVLNAAGESVSFIPNQSWCGSWHDGHYSGARCQPFEDVFDGVASTWAVLALLFALSHSALFVFRVLYLVRTHHTTRFITYEGGAASETLTSLSFTLGPFGFDFRFSIRHRNRDVPAGAVREDQVVHGDAVRSEGASVNA</sequence>
<dbReference type="GeneID" id="70185411"/>
<feature type="transmembrane region" description="Helical" evidence="2">
    <location>
        <begin position="109"/>
        <end position="124"/>
    </location>
</feature>
<organism evidence="3 4">
    <name type="scientific">Microdochium trichocladiopsis</name>
    <dbReference type="NCBI Taxonomy" id="1682393"/>
    <lineage>
        <taxon>Eukaryota</taxon>
        <taxon>Fungi</taxon>
        <taxon>Dikarya</taxon>
        <taxon>Ascomycota</taxon>
        <taxon>Pezizomycotina</taxon>
        <taxon>Sordariomycetes</taxon>
        <taxon>Xylariomycetidae</taxon>
        <taxon>Xylariales</taxon>
        <taxon>Microdochiaceae</taxon>
        <taxon>Microdochium</taxon>
    </lineage>
</organism>
<evidence type="ECO:0000256" key="2">
    <source>
        <dbReference type="SAM" id="Phobius"/>
    </source>
</evidence>
<dbReference type="AlphaFoldDB" id="A0A9P8XSV5"/>
<feature type="transmembrane region" description="Helical" evidence="2">
    <location>
        <begin position="136"/>
        <end position="156"/>
    </location>
</feature>
<dbReference type="RefSeq" id="XP_046004726.1">
    <property type="nucleotide sequence ID" value="XM_046155865.1"/>
</dbReference>
<evidence type="ECO:0000313" key="3">
    <source>
        <dbReference type="EMBL" id="KAH7012461.1"/>
    </source>
</evidence>
<feature type="transmembrane region" description="Helical" evidence="2">
    <location>
        <begin position="67"/>
        <end position="89"/>
    </location>
</feature>
<accession>A0A9P8XSV5</accession>
<dbReference type="Proteomes" id="UP000756346">
    <property type="component" value="Unassembled WGS sequence"/>
</dbReference>
<comment type="caution">
    <text evidence="3">The sequence shown here is derived from an EMBL/GenBank/DDBJ whole genome shotgun (WGS) entry which is preliminary data.</text>
</comment>
<keyword evidence="2" id="KW-0472">Membrane</keyword>
<evidence type="ECO:0000313" key="4">
    <source>
        <dbReference type="Proteomes" id="UP000756346"/>
    </source>
</evidence>
<keyword evidence="4" id="KW-1185">Reference proteome</keyword>
<reference evidence="3" key="1">
    <citation type="journal article" date="2021" name="Nat. Commun.">
        <title>Genetic determinants of endophytism in the Arabidopsis root mycobiome.</title>
        <authorList>
            <person name="Mesny F."/>
            <person name="Miyauchi S."/>
            <person name="Thiergart T."/>
            <person name="Pickel B."/>
            <person name="Atanasova L."/>
            <person name="Karlsson M."/>
            <person name="Huettel B."/>
            <person name="Barry K.W."/>
            <person name="Haridas S."/>
            <person name="Chen C."/>
            <person name="Bauer D."/>
            <person name="Andreopoulos W."/>
            <person name="Pangilinan J."/>
            <person name="LaButti K."/>
            <person name="Riley R."/>
            <person name="Lipzen A."/>
            <person name="Clum A."/>
            <person name="Drula E."/>
            <person name="Henrissat B."/>
            <person name="Kohler A."/>
            <person name="Grigoriev I.V."/>
            <person name="Martin F.M."/>
            <person name="Hacquard S."/>
        </authorList>
    </citation>
    <scope>NUCLEOTIDE SEQUENCE</scope>
    <source>
        <strain evidence="3">MPI-CAGE-CH-0230</strain>
    </source>
</reference>
<name>A0A9P8XSV5_9PEZI</name>
<keyword evidence="2" id="KW-0812">Transmembrane</keyword>
<feature type="compositionally biased region" description="Polar residues" evidence="1">
    <location>
        <begin position="1"/>
        <end position="10"/>
    </location>
</feature>
<gene>
    <name evidence="3" type="ORF">B0I36DRAFT_339309</name>
</gene>
<proteinExistence type="predicted"/>
<feature type="region of interest" description="Disordered" evidence="1">
    <location>
        <begin position="1"/>
        <end position="52"/>
    </location>
</feature>
<feature type="compositionally biased region" description="Low complexity" evidence="1">
    <location>
        <begin position="20"/>
        <end position="33"/>
    </location>
</feature>